<dbReference type="Gene3D" id="2.60.120.260">
    <property type="entry name" value="Galactose-binding domain-like"/>
    <property type="match status" value="1"/>
</dbReference>
<feature type="chain" id="PRO_5046192058" description="non-reducing end alpha-L-arabinofuranosidase" evidence="9">
    <location>
        <begin position="32"/>
        <end position="1451"/>
    </location>
</feature>
<dbReference type="InterPro" id="IPR008979">
    <property type="entry name" value="Galactose-bd-like_sf"/>
</dbReference>
<dbReference type="EMBL" id="JAOQJU010000032">
    <property type="protein sequence ID" value="MCU6687975.1"/>
    <property type="molecule type" value="Genomic_DNA"/>
</dbReference>
<dbReference type="Gene3D" id="2.60.40.3630">
    <property type="match status" value="1"/>
</dbReference>
<organism evidence="11 12">
    <name type="scientific">Dorea acetigenes</name>
    <dbReference type="NCBI Taxonomy" id="2981787"/>
    <lineage>
        <taxon>Bacteria</taxon>
        <taxon>Bacillati</taxon>
        <taxon>Bacillota</taxon>
        <taxon>Clostridia</taxon>
        <taxon>Lachnospirales</taxon>
        <taxon>Lachnospiraceae</taxon>
        <taxon>Dorea</taxon>
    </lineage>
</organism>
<dbReference type="EC" id="3.2.1.55" evidence="3"/>
<gene>
    <name evidence="11" type="ORF">OCV99_15845</name>
</gene>
<proteinExistence type="inferred from homology"/>
<evidence type="ECO:0000313" key="12">
    <source>
        <dbReference type="Proteomes" id="UP001652431"/>
    </source>
</evidence>
<keyword evidence="7" id="KW-0325">Glycoprotein</keyword>
<dbReference type="Pfam" id="PF06439">
    <property type="entry name" value="3keto-disac_hyd"/>
    <property type="match status" value="1"/>
</dbReference>
<dbReference type="InterPro" id="IPR051563">
    <property type="entry name" value="Glycosyl_Hydrolase_51"/>
</dbReference>
<dbReference type="InterPro" id="IPR010720">
    <property type="entry name" value="Alpha-L-AF_C"/>
</dbReference>
<dbReference type="InterPro" id="IPR055235">
    <property type="entry name" value="ASD1_cat"/>
</dbReference>
<dbReference type="PANTHER" id="PTHR31776:SF0">
    <property type="entry name" value="ALPHA-L-ARABINOFURANOSIDASE 1"/>
    <property type="match status" value="1"/>
</dbReference>
<dbReference type="SUPFAM" id="SSF51011">
    <property type="entry name" value="Glycosyl hydrolase domain"/>
    <property type="match status" value="1"/>
</dbReference>
<feature type="signal peptide" evidence="9">
    <location>
        <begin position="1"/>
        <end position="31"/>
    </location>
</feature>
<feature type="coiled-coil region" evidence="8">
    <location>
        <begin position="1257"/>
        <end position="1295"/>
    </location>
</feature>
<accession>A0ABT2RRD3</accession>
<feature type="domain" description="SLH" evidence="10">
    <location>
        <begin position="1355"/>
        <end position="1419"/>
    </location>
</feature>
<comment type="caution">
    <text evidence="11">The sequence shown here is derived from an EMBL/GenBank/DDBJ whole genome shotgun (WGS) entry which is preliminary data.</text>
</comment>
<keyword evidence="5" id="KW-0677">Repeat</keyword>
<evidence type="ECO:0000256" key="9">
    <source>
        <dbReference type="SAM" id="SignalP"/>
    </source>
</evidence>
<dbReference type="InterPro" id="IPR022038">
    <property type="entry name" value="Ig-like_bact"/>
</dbReference>
<dbReference type="Gene3D" id="3.20.20.80">
    <property type="entry name" value="Glycosidases"/>
    <property type="match status" value="1"/>
</dbReference>
<protein>
    <recommendedName>
        <fullName evidence="3">non-reducing end alpha-L-arabinofuranosidase</fullName>
        <ecNumber evidence="3">3.2.1.55</ecNumber>
    </recommendedName>
</protein>
<evidence type="ECO:0000256" key="8">
    <source>
        <dbReference type="SAM" id="Coils"/>
    </source>
</evidence>
<dbReference type="SMART" id="SM00813">
    <property type="entry name" value="Alpha-L-AF_C"/>
    <property type="match status" value="1"/>
</dbReference>
<dbReference type="Gene3D" id="2.60.120.560">
    <property type="entry name" value="Exo-inulinase, domain 1"/>
    <property type="match status" value="1"/>
</dbReference>
<dbReference type="InterPro" id="IPR001119">
    <property type="entry name" value="SLH_dom"/>
</dbReference>
<feature type="domain" description="SLH" evidence="10">
    <location>
        <begin position="1295"/>
        <end position="1354"/>
    </location>
</feature>
<dbReference type="PROSITE" id="PS51272">
    <property type="entry name" value="SLH"/>
    <property type="match status" value="2"/>
</dbReference>
<dbReference type="Pfam" id="PF07554">
    <property type="entry name" value="FIVAR"/>
    <property type="match status" value="1"/>
</dbReference>
<keyword evidence="4 9" id="KW-0732">Signal</keyword>
<dbReference type="PANTHER" id="PTHR31776">
    <property type="entry name" value="ALPHA-L-ARABINOFURANOSIDASE 1"/>
    <property type="match status" value="1"/>
</dbReference>
<dbReference type="Proteomes" id="UP001652431">
    <property type="component" value="Unassembled WGS sequence"/>
</dbReference>
<name>A0ABT2RRD3_9FIRM</name>
<dbReference type="Pfam" id="PF07523">
    <property type="entry name" value="Big_3"/>
    <property type="match status" value="1"/>
</dbReference>
<comment type="catalytic activity">
    <reaction evidence="1">
        <text>Hydrolysis of terminal non-reducing alpha-L-arabinofuranoside residues in alpha-L-arabinosides.</text>
        <dbReference type="EC" id="3.2.1.55"/>
    </reaction>
</comment>
<dbReference type="Pfam" id="PF13385">
    <property type="entry name" value="Laminin_G_3"/>
    <property type="match status" value="1"/>
</dbReference>
<evidence type="ECO:0000256" key="2">
    <source>
        <dbReference type="ARBA" id="ARBA00007186"/>
    </source>
</evidence>
<comment type="similarity">
    <text evidence="2">Belongs to the glycosyl hydrolase 51 family.</text>
</comment>
<evidence type="ECO:0000256" key="4">
    <source>
        <dbReference type="ARBA" id="ARBA00022729"/>
    </source>
</evidence>
<dbReference type="InterPro" id="IPR046780">
    <property type="entry name" value="aBig_2"/>
</dbReference>
<evidence type="ECO:0000256" key="7">
    <source>
        <dbReference type="ARBA" id="ARBA00023180"/>
    </source>
</evidence>
<evidence type="ECO:0000256" key="6">
    <source>
        <dbReference type="ARBA" id="ARBA00022801"/>
    </source>
</evidence>
<dbReference type="InterPro" id="IPR017853">
    <property type="entry name" value="GH"/>
</dbReference>
<evidence type="ECO:0000256" key="1">
    <source>
        <dbReference type="ARBA" id="ARBA00001462"/>
    </source>
</evidence>
<dbReference type="Pfam" id="PF20578">
    <property type="entry name" value="aBig_2"/>
    <property type="match status" value="1"/>
</dbReference>
<sequence length="1451" mass="161704">MSVKTGKKKIISLFLAISMICSMMSSIIVQADESDAMEGLQVWYKFDETSGTVAKDSSGNNRDANVMGGGEWITTADKEGVALELDNTKTNGKYVDIPVSVMENVTGDFTISTWIKVEDCPTWGRILDYGTSASNVMLWTANSYYFKMDNDDNKSLEPPRNGTLPQFRQGCPLSFLWPESYSTPRWQHVTITREGNTSTLWINGIRWDTNDYETVNPRTGEDYKFYIGKSNWAADPYASMAIRDFRVYNRSLSINEINNVMAEGEWADEIQVHYAMESVALGELSAVKENLYLPTTVNDRVKVEWSSDSAALEASENIGVVNRPEAGDEAVTATLTGKFSYGDYSESMDYQVTILPKEETDTEYTMTVDTQNPLHEMSPTMYGLFFEDLSLAGDGGLYAELLRNTCFHDDENTIPYWNLYTSDGAEGSMSLDKENNLNDVQFQHLKLDITTLPDNGYVGIRNEGYNGMKLEEGSEYELTFFARTDDFNGSISAKFLSVTGETISEAVKVDSITSEWKQYTLTLTPDEYAAQGQLVIYCEGGTGSVHFDVVSLFPEDTYKGHGLRKDMVEYLEALNPTFLRFPGGCYVEGDTMADAFRWKNTLYGKENRAGHASLWNYRVTDGLGYYEFLELCDDLDIEPMYVCGVGIAHRDSEDWQYWIQDVLDAIEFANGDVTTKWGAVRAEMGHPEPFNMKYVEIGNEAFYQPALYEPRYQDFYDAIKEKYPDMNIIADYDVAGKTIDMVDEHYYDRPQFFMDNAYKYDGYDRDGYKVYAGEYAVNAYHGLQNLEAALGEAAFMTGMERNSDVVTMTSYSELFVNLNHQNWNATAAFFDSSRIYGSPSYYAQLVFGERLGDVVLPTGFTASDGAFSTDISGGVGLGTWNTNATYSDIKVTSNEDGSVLFDGNEADDSAWTKGTGSWSVSNGAVNQTAIAADCRIWLDGKDWKNYTYEVTARKNSGNEGFLLIVGEKDSDNFYYINLGGWNNTQSAIERTSKGSKSAVTAYVPGAFEANRDYKIQVVVDKNNVKVSVDGEVLFDYTNHGSSDCPLYYVSQRDNTTGDVILKVVNTADSDYNTNIKLEGIGTTASKGEATILTSQSKYDENSFENPTNVAPVTIPVTNVSNDFNYTFMRNSITVLVIPAEDAETTLESISVMAPAKTEYTAGEELDLAGMKVTANYSDGTTKDIAAADCEVSGYDKTKTGEQTVTVTYEGKTATFKVTVKEAAKPDETDKTALEAAIKAAVPDTEKAKYTEESWTVYEKALNQAKEVLADEDAAQEEIDDAAEALDKAVKALKEKELPYVDVAESDWFYDGAYYNYFAGTMTGTDPTHFSPYEVLPRAQFATILYRMNGKPDVTYQAKFPDVPAGQFYSEAVIWAAEAKIVTGYTDSGYFGTNDPITREQIVTMMYRYANYMKYESKEPADISKFTDAGKVTEFAEEAMKWAVGNEIGSVK</sequence>
<dbReference type="Pfam" id="PF00395">
    <property type="entry name" value="SLH"/>
    <property type="match status" value="1"/>
</dbReference>
<dbReference type="RefSeq" id="WP_262575931.1">
    <property type="nucleotide sequence ID" value="NZ_JAOQJU010000032.1"/>
</dbReference>
<dbReference type="InterPro" id="IPR010496">
    <property type="entry name" value="AL/BT2_dom"/>
</dbReference>
<dbReference type="InterPro" id="IPR013320">
    <property type="entry name" value="ConA-like_dom_sf"/>
</dbReference>
<dbReference type="Gene3D" id="2.60.40.1180">
    <property type="entry name" value="Golgi alpha-mannosidase II"/>
    <property type="match status" value="1"/>
</dbReference>
<reference evidence="11 12" key="1">
    <citation type="journal article" date="2021" name="ISME Commun">
        <title>Automated analysis of genomic sequences facilitates high-throughput and comprehensive description of bacteria.</title>
        <authorList>
            <person name="Hitch T.C.A."/>
        </authorList>
    </citation>
    <scope>NUCLEOTIDE SEQUENCE [LARGE SCALE GENOMIC DNA]</scope>
    <source>
        <strain evidence="11 12">Sanger_03</strain>
    </source>
</reference>
<keyword evidence="6" id="KW-0378">Hydrolase</keyword>
<dbReference type="SUPFAM" id="SSF49899">
    <property type="entry name" value="Concanavalin A-like lectins/glucanases"/>
    <property type="match status" value="2"/>
</dbReference>
<evidence type="ECO:0000259" key="10">
    <source>
        <dbReference type="PROSITE" id="PS51272"/>
    </source>
</evidence>
<dbReference type="Gene3D" id="2.60.120.200">
    <property type="match status" value="1"/>
</dbReference>
<evidence type="ECO:0000256" key="3">
    <source>
        <dbReference type="ARBA" id="ARBA00012670"/>
    </source>
</evidence>
<evidence type="ECO:0000313" key="11">
    <source>
        <dbReference type="EMBL" id="MCU6687975.1"/>
    </source>
</evidence>
<keyword evidence="12" id="KW-1185">Reference proteome</keyword>
<dbReference type="Pfam" id="PF22848">
    <property type="entry name" value="ASD1_dom"/>
    <property type="match status" value="1"/>
</dbReference>
<dbReference type="InterPro" id="IPR013780">
    <property type="entry name" value="Glyco_hydro_b"/>
</dbReference>
<evidence type="ECO:0000256" key="5">
    <source>
        <dbReference type="ARBA" id="ARBA00022737"/>
    </source>
</evidence>
<dbReference type="Pfam" id="PF06964">
    <property type="entry name" value="Alpha-L-AF_C"/>
    <property type="match status" value="1"/>
</dbReference>
<dbReference type="SUPFAM" id="SSF49785">
    <property type="entry name" value="Galactose-binding domain-like"/>
    <property type="match status" value="1"/>
</dbReference>
<dbReference type="SUPFAM" id="SSF51445">
    <property type="entry name" value="(Trans)glycosidases"/>
    <property type="match status" value="1"/>
</dbReference>
<dbReference type="Gene3D" id="1.20.1270.90">
    <property type="entry name" value="AF1782-like"/>
    <property type="match status" value="1"/>
</dbReference>
<keyword evidence="8" id="KW-0175">Coiled coil</keyword>